<evidence type="ECO:0000313" key="2">
    <source>
        <dbReference type="EMBL" id="KAL0063328.1"/>
    </source>
</evidence>
<keyword evidence="1" id="KW-0812">Transmembrane</keyword>
<dbReference type="EMBL" id="JBBXMP010000084">
    <property type="protein sequence ID" value="KAL0063328.1"/>
    <property type="molecule type" value="Genomic_DNA"/>
</dbReference>
<proteinExistence type="predicted"/>
<keyword evidence="1" id="KW-0472">Membrane</keyword>
<evidence type="ECO:0000256" key="1">
    <source>
        <dbReference type="SAM" id="Phobius"/>
    </source>
</evidence>
<evidence type="ECO:0000313" key="3">
    <source>
        <dbReference type="Proteomes" id="UP001437256"/>
    </source>
</evidence>
<gene>
    <name evidence="2" type="ORF">AAF712_009823</name>
</gene>
<feature type="transmembrane region" description="Helical" evidence="1">
    <location>
        <begin position="33"/>
        <end position="56"/>
    </location>
</feature>
<comment type="caution">
    <text evidence="2">The sequence shown here is derived from an EMBL/GenBank/DDBJ whole genome shotgun (WGS) entry which is preliminary data.</text>
</comment>
<accession>A0ABR2ZPQ0</accession>
<reference evidence="2 3" key="1">
    <citation type="submission" date="2024-05" db="EMBL/GenBank/DDBJ databases">
        <title>A draft genome resource for the thread blight pathogen Marasmius tenuissimus strain MS-2.</title>
        <authorList>
            <person name="Yulfo-Soto G.E."/>
            <person name="Baruah I.K."/>
            <person name="Amoako-Attah I."/>
            <person name="Bukari Y."/>
            <person name="Meinhardt L.W."/>
            <person name="Bailey B.A."/>
            <person name="Cohen S.P."/>
        </authorList>
    </citation>
    <scope>NUCLEOTIDE SEQUENCE [LARGE SCALE GENOMIC DNA]</scope>
    <source>
        <strain evidence="2 3">MS-2</strain>
    </source>
</reference>
<keyword evidence="3" id="KW-1185">Reference proteome</keyword>
<sequence length="165" mass="18379">MLQHGRRSAPTTQYGRTVPGFSRPTWYALKRPMFIGGFSIVMTVSAHWLSSIVQLFQAFHHTDAEHSTVAVEHYLADPSHATQLAKNLSLSSSAVIGNVVIIYRLWVVWDRKLLVTVFPVLLNLGTGGTVICYLFRTAEPDTSIFIGHGHYIGPWIAAESLLSTW</sequence>
<feature type="transmembrane region" description="Helical" evidence="1">
    <location>
        <begin position="113"/>
        <end position="135"/>
    </location>
</feature>
<keyword evidence="1" id="KW-1133">Transmembrane helix</keyword>
<organism evidence="2 3">
    <name type="scientific">Marasmius tenuissimus</name>
    <dbReference type="NCBI Taxonomy" id="585030"/>
    <lineage>
        <taxon>Eukaryota</taxon>
        <taxon>Fungi</taxon>
        <taxon>Dikarya</taxon>
        <taxon>Basidiomycota</taxon>
        <taxon>Agaricomycotina</taxon>
        <taxon>Agaricomycetes</taxon>
        <taxon>Agaricomycetidae</taxon>
        <taxon>Agaricales</taxon>
        <taxon>Marasmiineae</taxon>
        <taxon>Marasmiaceae</taxon>
        <taxon>Marasmius</taxon>
    </lineage>
</organism>
<name>A0ABR2ZPQ0_9AGAR</name>
<dbReference type="Proteomes" id="UP001437256">
    <property type="component" value="Unassembled WGS sequence"/>
</dbReference>
<protein>
    <submittedName>
        <fullName evidence="2">Uncharacterized protein</fullName>
    </submittedName>
</protein>